<feature type="compositionally biased region" description="Basic and acidic residues" evidence="3">
    <location>
        <begin position="66"/>
        <end position="78"/>
    </location>
</feature>
<comment type="caution">
    <text evidence="5">The sequence shown here is derived from an EMBL/GenBank/DDBJ whole genome shotgun (WGS) entry which is preliminary data.</text>
</comment>
<dbReference type="PANTHER" id="PTHR46910:SF18">
    <property type="entry name" value="ZN(II)2CYS6 TRANSCRIPTION FACTOR (EUROFUNG)"/>
    <property type="match status" value="1"/>
</dbReference>
<dbReference type="AlphaFoldDB" id="A0AAE8MYM2"/>
<feature type="region of interest" description="Disordered" evidence="3">
    <location>
        <begin position="58"/>
        <end position="82"/>
    </location>
</feature>
<dbReference type="CDD" id="cd00067">
    <property type="entry name" value="GAL4"/>
    <property type="match status" value="1"/>
</dbReference>
<dbReference type="PANTHER" id="PTHR46910">
    <property type="entry name" value="TRANSCRIPTION FACTOR PDR1"/>
    <property type="match status" value="1"/>
</dbReference>
<dbReference type="PROSITE" id="PS50048">
    <property type="entry name" value="ZN2_CY6_FUNGAL_2"/>
    <property type="match status" value="1"/>
</dbReference>
<dbReference type="InterPro" id="IPR050987">
    <property type="entry name" value="AtrR-like"/>
</dbReference>
<dbReference type="CDD" id="cd12148">
    <property type="entry name" value="fungal_TF_MHR"/>
    <property type="match status" value="1"/>
</dbReference>
<dbReference type="Pfam" id="PF00172">
    <property type="entry name" value="Zn_clus"/>
    <property type="match status" value="1"/>
</dbReference>
<evidence type="ECO:0000313" key="6">
    <source>
        <dbReference type="Proteomes" id="UP001187682"/>
    </source>
</evidence>
<evidence type="ECO:0000256" key="2">
    <source>
        <dbReference type="ARBA" id="ARBA00023242"/>
    </source>
</evidence>
<feature type="domain" description="Zn(2)-C6 fungal-type" evidence="4">
    <location>
        <begin position="18"/>
        <end position="56"/>
    </location>
</feature>
<dbReference type="EMBL" id="ONZQ02000007">
    <property type="protein sequence ID" value="SPO03116.1"/>
    <property type="molecule type" value="Genomic_DNA"/>
</dbReference>
<dbReference type="SMART" id="SM00066">
    <property type="entry name" value="GAL4"/>
    <property type="match status" value="1"/>
</dbReference>
<dbReference type="SUPFAM" id="SSF57701">
    <property type="entry name" value="Zn2/Cys6 DNA-binding domain"/>
    <property type="match status" value="1"/>
</dbReference>
<dbReference type="GO" id="GO:0003677">
    <property type="term" value="F:DNA binding"/>
    <property type="evidence" value="ECO:0007669"/>
    <property type="project" value="InterPro"/>
</dbReference>
<name>A0AAE8MYM2_9PEZI</name>
<sequence>MSASPVPIVTKRRRVTQACDFCHRRGIKCKGAQPHHGQIAPASCLTCIEYGQECTRRRQPKVRGTKPRDSRNHARLPQDEGDLGVGSTQLAYRLVDVPLKDADRAVQSVPVIRDRKTVSALLDVYLDTIHPIFPFFCERDLWLGWRDGSFPASQSDYVSLVCMCALSAHHVGCGALFTDDTHVPAAAECASLSQEYLAEAVRTVPLDFESTACVVHLIRSYGLLALLGAQSNRRAMAHKYLGLYHGLCAHWNLHDEAQWPPGLDECETEVRRRLWWLMYRLEVHTTCVFGSMVRCSEVYAAVEYPCGAHHPAFVPGRDGDFEDWFSGWNATTDLYRVLEHVIAEFRVRRRPRTSILGGGAGGVPAPSAIADKLSRIQDDILPHFASAYSRSPSDSGRNRCGFQASHIVCTIHLARIISTLGNGDFRSACQTADSMIATIGTIPVEYIRAIGSPLLQQLAGVGHMLAGVAGKRQLPPESRGQCKAVMASIIRFLSGLAGNNGTAAVEEKRLTERLAEVEPDAAGDVAGDSGLVGEGEVPDLPEYDMEGFLADLNELVSANMARSLTWPYEPLIDDLHDD</sequence>
<gene>
    <name evidence="5" type="ORF">DNG_05798</name>
</gene>
<protein>
    <recommendedName>
        <fullName evidence="4">Zn(2)-C6 fungal-type domain-containing protein</fullName>
    </recommendedName>
</protein>
<dbReference type="GO" id="GO:0000981">
    <property type="term" value="F:DNA-binding transcription factor activity, RNA polymerase II-specific"/>
    <property type="evidence" value="ECO:0007669"/>
    <property type="project" value="InterPro"/>
</dbReference>
<keyword evidence="6" id="KW-1185">Reference proteome</keyword>
<evidence type="ECO:0000256" key="3">
    <source>
        <dbReference type="SAM" id="MobiDB-lite"/>
    </source>
</evidence>
<dbReference type="Proteomes" id="UP001187682">
    <property type="component" value="Unassembled WGS sequence"/>
</dbReference>
<proteinExistence type="predicted"/>
<organism evidence="5 6">
    <name type="scientific">Cephalotrichum gorgonifer</name>
    <dbReference type="NCBI Taxonomy" id="2041049"/>
    <lineage>
        <taxon>Eukaryota</taxon>
        <taxon>Fungi</taxon>
        <taxon>Dikarya</taxon>
        <taxon>Ascomycota</taxon>
        <taxon>Pezizomycotina</taxon>
        <taxon>Sordariomycetes</taxon>
        <taxon>Hypocreomycetidae</taxon>
        <taxon>Microascales</taxon>
        <taxon>Microascaceae</taxon>
        <taxon>Cephalotrichum</taxon>
    </lineage>
</organism>
<dbReference type="GO" id="GO:0006351">
    <property type="term" value="P:DNA-templated transcription"/>
    <property type="evidence" value="ECO:0007669"/>
    <property type="project" value="InterPro"/>
</dbReference>
<dbReference type="GO" id="GO:0008270">
    <property type="term" value="F:zinc ion binding"/>
    <property type="evidence" value="ECO:0007669"/>
    <property type="project" value="InterPro"/>
</dbReference>
<dbReference type="InterPro" id="IPR001138">
    <property type="entry name" value="Zn2Cys6_DnaBD"/>
</dbReference>
<evidence type="ECO:0000256" key="1">
    <source>
        <dbReference type="ARBA" id="ARBA00022723"/>
    </source>
</evidence>
<keyword evidence="1" id="KW-0479">Metal-binding</keyword>
<dbReference type="InterPro" id="IPR036864">
    <property type="entry name" value="Zn2-C6_fun-type_DNA-bd_sf"/>
</dbReference>
<dbReference type="Gene3D" id="4.10.240.10">
    <property type="entry name" value="Zn(2)-C6 fungal-type DNA-binding domain"/>
    <property type="match status" value="1"/>
</dbReference>
<evidence type="ECO:0000313" key="5">
    <source>
        <dbReference type="EMBL" id="SPO03116.1"/>
    </source>
</evidence>
<dbReference type="Pfam" id="PF04082">
    <property type="entry name" value="Fungal_trans"/>
    <property type="match status" value="1"/>
</dbReference>
<evidence type="ECO:0000259" key="4">
    <source>
        <dbReference type="PROSITE" id="PS50048"/>
    </source>
</evidence>
<keyword evidence="2" id="KW-0539">Nucleus</keyword>
<accession>A0AAE8MYM2</accession>
<dbReference type="InterPro" id="IPR007219">
    <property type="entry name" value="XnlR_reg_dom"/>
</dbReference>
<reference evidence="5" key="1">
    <citation type="submission" date="2018-03" db="EMBL/GenBank/DDBJ databases">
        <authorList>
            <person name="Guldener U."/>
        </authorList>
    </citation>
    <scope>NUCLEOTIDE SEQUENCE</scope>
</reference>